<dbReference type="OrthoDB" id="8828485at2"/>
<organism evidence="2 3">
    <name type="scientific">Bdellovibrio bacteriovorus</name>
    <dbReference type="NCBI Taxonomy" id="959"/>
    <lineage>
        <taxon>Bacteria</taxon>
        <taxon>Pseudomonadati</taxon>
        <taxon>Bdellovibrionota</taxon>
        <taxon>Bdellovibrionia</taxon>
        <taxon>Bdellovibrionales</taxon>
        <taxon>Pseudobdellovibrionaceae</taxon>
        <taxon>Bdellovibrio</taxon>
    </lineage>
</organism>
<dbReference type="Gene3D" id="3.30.870.10">
    <property type="entry name" value="Endonuclease Chain A"/>
    <property type="match status" value="2"/>
</dbReference>
<name>A0A1Z3NA63_BDEBC</name>
<feature type="domain" description="PLD phosphodiesterase" evidence="1">
    <location>
        <begin position="648"/>
        <end position="675"/>
    </location>
</feature>
<dbReference type="EMBL" id="CP020946">
    <property type="protein sequence ID" value="ASD64325.1"/>
    <property type="molecule type" value="Genomic_DNA"/>
</dbReference>
<evidence type="ECO:0000259" key="1">
    <source>
        <dbReference type="PROSITE" id="PS50035"/>
    </source>
</evidence>
<dbReference type="RefSeq" id="WP_088565802.1">
    <property type="nucleotide sequence ID" value="NZ_CP020946.1"/>
</dbReference>
<reference evidence="2 3" key="1">
    <citation type="submission" date="2017-04" db="EMBL/GenBank/DDBJ databases">
        <title>Whole genome sequence of Bdellovibrio bacteriovorus strain SSB218315.</title>
        <authorList>
            <person name="Oyedara O."/>
            <person name="Rodriguez-Perez M.A."/>
        </authorList>
    </citation>
    <scope>NUCLEOTIDE SEQUENCE [LARGE SCALE GENOMIC DNA]</scope>
    <source>
        <strain evidence="2 3">SSB218315</strain>
    </source>
</reference>
<sequence>MNKHLGGLLLAITLLTSCTGPQRAPSSVMYDDERANRIQEIDVELSRYWNKDWKYNQELFQKGQENAKFRKDLDHAHENWPYVEALLKERNAEINQLSSKLYLREWSGLGPWFEATFRPRLFEKEEVLRIRSMDDFKFGSQQGSFPIEHMFYGTYILRFENDLPVENSPFRDERSNQQKKYLKARLECDGDIIHPGSWIFSGEKQSRVYEFNWYYNRENGQKIRVKFTPRVNYCKFSFRDPDKSSTWTNGLQLVDLGRVSQEWIKLTNQIDICARPDGNFGNDVTAFFWKQDFNYTTCPQTFDKLVNLRDPYVSINQKILALTGSPLSRRDFNKKNPLAELDFSKAPKFDIIWVSSLNFSADFYGMVLSSALRYHGQQGTQIRILVPEVTMTKKDKAILDRLQQGLPNIKVQYYKYVLSDENNGGWFDKFHRVNHTKLIVGHSSTNTKDSFLITGGRNIRDSYIFSDTPFYKAYKYLKNYGDGEEAYVYYDDFEIEIRGYAFVKSVMAQMLSFWMRDPETQRHRSTNINVPKEATADQVMRLRSLPYAAPLVRHITSMPYFDGYQLEKFYIDMIDSAQSELLLTTPYFRPSVAISAALDRAVQRKVKVKIITRIHLAGDGTPKIAEDVNKQGINRHLKNVEIYEWTQPNSIMHSKILVIDKKLSFISSVNMNRRSFIHDTESGVLILHGPTALEMRKEALDYISKGRRITAQEKVGWINSTLIDWGDSLF</sequence>
<accession>A0A1Z3NA63</accession>
<dbReference type="PROSITE" id="PS51257">
    <property type="entry name" value="PROKAR_LIPOPROTEIN"/>
    <property type="match status" value="1"/>
</dbReference>
<proteinExistence type="predicted"/>
<dbReference type="SMART" id="SM00155">
    <property type="entry name" value="PLDc"/>
    <property type="match status" value="2"/>
</dbReference>
<dbReference type="PANTHER" id="PTHR21248">
    <property type="entry name" value="CARDIOLIPIN SYNTHASE"/>
    <property type="match status" value="1"/>
</dbReference>
<dbReference type="Pfam" id="PF13091">
    <property type="entry name" value="PLDc_2"/>
    <property type="match status" value="1"/>
</dbReference>
<dbReference type="AlphaFoldDB" id="A0A1Z3NA63"/>
<protein>
    <recommendedName>
        <fullName evidence="1">PLD phosphodiesterase domain-containing protein</fullName>
    </recommendedName>
</protein>
<dbReference type="PANTHER" id="PTHR21248:SF12">
    <property type="entry name" value="CARDIOLIPIN SYNTHASE C"/>
    <property type="match status" value="1"/>
</dbReference>
<evidence type="ECO:0000313" key="2">
    <source>
        <dbReference type="EMBL" id="ASD64325.1"/>
    </source>
</evidence>
<dbReference type="GO" id="GO:0032049">
    <property type="term" value="P:cardiolipin biosynthetic process"/>
    <property type="evidence" value="ECO:0007669"/>
    <property type="project" value="UniProtKB-ARBA"/>
</dbReference>
<dbReference type="PROSITE" id="PS50035">
    <property type="entry name" value="PLD"/>
    <property type="match status" value="1"/>
</dbReference>
<dbReference type="GO" id="GO:0030572">
    <property type="term" value="F:phosphatidyltransferase activity"/>
    <property type="evidence" value="ECO:0007669"/>
    <property type="project" value="UniProtKB-ARBA"/>
</dbReference>
<dbReference type="Proteomes" id="UP000197003">
    <property type="component" value="Chromosome"/>
</dbReference>
<gene>
    <name evidence="2" type="ORF">B9G79_12495</name>
</gene>
<dbReference type="InterPro" id="IPR025202">
    <property type="entry name" value="PLD-like_dom"/>
</dbReference>
<evidence type="ECO:0000313" key="3">
    <source>
        <dbReference type="Proteomes" id="UP000197003"/>
    </source>
</evidence>
<dbReference type="SUPFAM" id="SSF56024">
    <property type="entry name" value="Phospholipase D/nuclease"/>
    <property type="match status" value="2"/>
</dbReference>
<dbReference type="InterPro" id="IPR001736">
    <property type="entry name" value="PLipase_D/transphosphatidylase"/>
</dbReference>